<feature type="region of interest" description="Disordered" evidence="1">
    <location>
        <begin position="120"/>
        <end position="162"/>
    </location>
</feature>
<evidence type="ECO:0000313" key="3">
    <source>
        <dbReference type="Proteomes" id="UP000323386"/>
    </source>
</evidence>
<gene>
    <name evidence="2" type="ORF">PSFLO_01928</name>
</gene>
<proteinExistence type="predicted"/>
<reference evidence="2 3" key="1">
    <citation type="submission" date="2018-03" db="EMBL/GenBank/DDBJ databases">
        <authorList>
            <person name="Guldener U."/>
        </authorList>
    </citation>
    <scope>NUCLEOTIDE SEQUENCE [LARGE SCALE GENOMIC DNA]</scope>
    <source>
        <strain evidence="2 3">DAOM196992</strain>
    </source>
</reference>
<sequence>MSTSPSSSSSSSLLFNDGHKAWQVKAASTTAAGPAEQAGKEELGWLAAAQAGEKFQDAVRGTSATIRLRGRRDQDPSAGPRGRALDERNTYARTLGLGLGLGSGPPFSVDTVWRRDKDGDVEATQPQAARYGSAGATPGRPLFAHSFRRQQTVRPGGREMGL</sequence>
<accession>A0A5C3EYI7</accession>
<name>A0A5C3EYI7_9BASI</name>
<dbReference type="EMBL" id="OOIP01000004">
    <property type="protein sequence ID" value="SPO36457.1"/>
    <property type="molecule type" value="Genomic_DNA"/>
</dbReference>
<keyword evidence="3" id="KW-1185">Reference proteome</keyword>
<evidence type="ECO:0000313" key="2">
    <source>
        <dbReference type="EMBL" id="SPO36457.1"/>
    </source>
</evidence>
<protein>
    <submittedName>
        <fullName evidence="2">Uncharacterized protein</fullName>
    </submittedName>
</protein>
<dbReference type="AlphaFoldDB" id="A0A5C3EYI7"/>
<dbReference type="Proteomes" id="UP000323386">
    <property type="component" value="Unassembled WGS sequence"/>
</dbReference>
<evidence type="ECO:0000256" key="1">
    <source>
        <dbReference type="SAM" id="MobiDB-lite"/>
    </source>
</evidence>
<organism evidence="2 3">
    <name type="scientific">Pseudozyma flocculosa</name>
    <dbReference type="NCBI Taxonomy" id="84751"/>
    <lineage>
        <taxon>Eukaryota</taxon>
        <taxon>Fungi</taxon>
        <taxon>Dikarya</taxon>
        <taxon>Basidiomycota</taxon>
        <taxon>Ustilaginomycotina</taxon>
        <taxon>Ustilaginomycetes</taxon>
        <taxon>Ustilaginales</taxon>
        <taxon>Ustilaginaceae</taxon>
        <taxon>Pseudozyma</taxon>
    </lineage>
</organism>
<feature type="region of interest" description="Disordered" evidence="1">
    <location>
        <begin position="62"/>
        <end position="84"/>
    </location>
</feature>